<protein>
    <recommendedName>
        <fullName evidence="3">Ferric reductase NAD binding domain-containing protein</fullName>
    </recommendedName>
</protein>
<dbReference type="PANTHER" id="PTHR11972:SF193">
    <property type="entry name" value="FAD-BINDING FR-TYPE DOMAIN-CONTAINING PROTEIN"/>
    <property type="match status" value="1"/>
</dbReference>
<feature type="transmembrane region" description="Helical" evidence="2">
    <location>
        <begin position="250"/>
        <end position="271"/>
    </location>
</feature>
<accession>A0A7S0CAQ6</accession>
<gene>
    <name evidence="4" type="ORF">PINE0816_LOCUS14270</name>
</gene>
<keyword evidence="2" id="KW-1133">Transmembrane helix</keyword>
<dbReference type="PANTHER" id="PTHR11972">
    <property type="entry name" value="NADPH OXIDASE"/>
    <property type="match status" value="1"/>
</dbReference>
<evidence type="ECO:0000259" key="3">
    <source>
        <dbReference type="Pfam" id="PF08030"/>
    </source>
</evidence>
<feature type="transmembrane region" description="Helical" evidence="2">
    <location>
        <begin position="283"/>
        <end position="300"/>
    </location>
</feature>
<feature type="transmembrane region" description="Helical" evidence="2">
    <location>
        <begin position="101"/>
        <end position="118"/>
    </location>
</feature>
<dbReference type="Pfam" id="PF08030">
    <property type="entry name" value="NAD_binding_6"/>
    <property type="match status" value="1"/>
</dbReference>
<dbReference type="GO" id="GO:0005886">
    <property type="term" value="C:plasma membrane"/>
    <property type="evidence" value="ECO:0007669"/>
    <property type="project" value="TreeGrafter"/>
</dbReference>
<keyword evidence="1" id="KW-0560">Oxidoreductase</keyword>
<dbReference type="GO" id="GO:0016491">
    <property type="term" value="F:oxidoreductase activity"/>
    <property type="evidence" value="ECO:0007669"/>
    <property type="project" value="UniProtKB-KW"/>
</dbReference>
<keyword evidence="2" id="KW-0472">Membrane</keyword>
<dbReference type="InterPro" id="IPR039261">
    <property type="entry name" value="FNR_nucleotide-bd"/>
</dbReference>
<feature type="domain" description="Ferric reductase NAD binding" evidence="3">
    <location>
        <begin position="99"/>
        <end position="192"/>
    </location>
</feature>
<proteinExistence type="predicted"/>
<dbReference type="InterPro" id="IPR013121">
    <property type="entry name" value="Fe_red_NAD-bd_6"/>
</dbReference>
<dbReference type="EMBL" id="HBEL01030566">
    <property type="protein sequence ID" value="CAD8418135.1"/>
    <property type="molecule type" value="Transcribed_RNA"/>
</dbReference>
<reference evidence="4" key="1">
    <citation type="submission" date="2021-01" db="EMBL/GenBank/DDBJ databases">
        <authorList>
            <person name="Corre E."/>
            <person name="Pelletier E."/>
            <person name="Niang G."/>
            <person name="Scheremetjew M."/>
            <person name="Finn R."/>
            <person name="Kale V."/>
            <person name="Holt S."/>
            <person name="Cochrane G."/>
            <person name="Meng A."/>
            <person name="Brown T."/>
            <person name="Cohen L."/>
        </authorList>
    </citation>
    <scope>NUCLEOTIDE SEQUENCE</scope>
    <source>
        <strain evidence="4">CCAP1064/1</strain>
    </source>
</reference>
<keyword evidence="2" id="KW-0812">Transmembrane</keyword>
<organism evidence="4">
    <name type="scientific">Proboscia inermis</name>
    <dbReference type="NCBI Taxonomy" id="420281"/>
    <lineage>
        <taxon>Eukaryota</taxon>
        <taxon>Sar</taxon>
        <taxon>Stramenopiles</taxon>
        <taxon>Ochrophyta</taxon>
        <taxon>Bacillariophyta</taxon>
        <taxon>Coscinodiscophyceae</taxon>
        <taxon>Rhizosoleniophycidae</taxon>
        <taxon>Rhizosoleniales</taxon>
        <taxon>Rhizosoleniaceae</taxon>
        <taxon>Proboscia</taxon>
    </lineage>
</organism>
<evidence type="ECO:0000256" key="1">
    <source>
        <dbReference type="ARBA" id="ARBA00023002"/>
    </source>
</evidence>
<dbReference type="InterPro" id="IPR050369">
    <property type="entry name" value="RBOH/FRE"/>
</dbReference>
<evidence type="ECO:0000256" key="2">
    <source>
        <dbReference type="SAM" id="Phobius"/>
    </source>
</evidence>
<evidence type="ECO:0000313" key="4">
    <source>
        <dbReference type="EMBL" id="CAD8418135.1"/>
    </source>
</evidence>
<name>A0A7S0CAQ6_9STRA</name>
<sequence>MCVPELSMLWHPFTVLKLQNYSNESSASSFSILFRATGPFTVSLSNRLLKTSKPKQQSCALLCGEALSEQLPRHLHPPPTVLVDGFFKGPDRLKQALRHDAIIIIAGGIGITAYLTLLDGIKHSLKRQSTAEADDGTEAIAGIRLRQLDLFWICRDAGLIDYIVMQYLSFNEMDFTGVQIRIRIYKTNKAQAIKMEHCGGKFNLNPLLSLPSADRGERTVLDLDNYGLAGLGSPMTPSYMASKCTISGNVLRTVVFGSITLVGVFFVWLLYSKVQNKHVMSTRLWILIIIVTISAFVPISREGYLQQKFPKKEIRHCQRQYDTKTTNEKEVDEEVEEKVALEGIEGRPVINNLIVINDEIQSAGIFMCGPVSMMESIKDAVRKKNSHDCNNLSRYTIYGESFEV</sequence>
<dbReference type="Gene3D" id="3.40.50.80">
    <property type="entry name" value="Nucleotide-binding domain of ferredoxin-NADP reductase (FNR) module"/>
    <property type="match status" value="1"/>
</dbReference>
<dbReference type="AlphaFoldDB" id="A0A7S0CAQ6"/>